<evidence type="ECO:0000313" key="1">
    <source>
        <dbReference type="EMBL" id="CAK7346064.1"/>
    </source>
</evidence>
<dbReference type="EMBL" id="CAWUPB010001173">
    <property type="protein sequence ID" value="CAK7346064.1"/>
    <property type="molecule type" value="Genomic_DNA"/>
</dbReference>
<accession>A0AAV1S3R9</accession>
<name>A0AAV1S3R9_9ROSI</name>
<gene>
    <name evidence="1" type="ORF">DCAF_LOCUS18734</name>
</gene>
<comment type="caution">
    <text evidence="1">The sequence shown here is derived from an EMBL/GenBank/DDBJ whole genome shotgun (WGS) entry which is preliminary data.</text>
</comment>
<reference evidence="1 2" key="1">
    <citation type="submission" date="2024-01" db="EMBL/GenBank/DDBJ databases">
        <authorList>
            <person name="Waweru B."/>
        </authorList>
    </citation>
    <scope>NUCLEOTIDE SEQUENCE [LARGE SCALE GENOMIC DNA]</scope>
</reference>
<proteinExistence type="predicted"/>
<keyword evidence="2" id="KW-1185">Reference proteome</keyword>
<protein>
    <submittedName>
        <fullName evidence="1">Uncharacterized protein</fullName>
    </submittedName>
</protein>
<sequence length="74" mass="8364">MPKKEEIKNWWDKVDADCSRPQHRKKHNASKVSAAELIPETSPRAMLKIHDGFLQLTKSTSTTLDGSQAFDVVD</sequence>
<organism evidence="1 2">
    <name type="scientific">Dovyalis caffra</name>
    <dbReference type="NCBI Taxonomy" id="77055"/>
    <lineage>
        <taxon>Eukaryota</taxon>
        <taxon>Viridiplantae</taxon>
        <taxon>Streptophyta</taxon>
        <taxon>Embryophyta</taxon>
        <taxon>Tracheophyta</taxon>
        <taxon>Spermatophyta</taxon>
        <taxon>Magnoliopsida</taxon>
        <taxon>eudicotyledons</taxon>
        <taxon>Gunneridae</taxon>
        <taxon>Pentapetalae</taxon>
        <taxon>rosids</taxon>
        <taxon>fabids</taxon>
        <taxon>Malpighiales</taxon>
        <taxon>Salicaceae</taxon>
        <taxon>Flacourtieae</taxon>
        <taxon>Dovyalis</taxon>
    </lineage>
</organism>
<dbReference type="Proteomes" id="UP001314170">
    <property type="component" value="Unassembled WGS sequence"/>
</dbReference>
<dbReference type="AlphaFoldDB" id="A0AAV1S3R9"/>
<evidence type="ECO:0000313" key="2">
    <source>
        <dbReference type="Proteomes" id="UP001314170"/>
    </source>
</evidence>